<feature type="domain" description="Ribosomal RNA-processing protein 14/surfeit locus protein 6 C-terminal" evidence="3">
    <location>
        <begin position="1809"/>
        <end position="1991"/>
    </location>
</feature>
<feature type="compositionally biased region" description="Basic and acidic residues" evidence="2">
    <location>
        <begin position="169"/>
        <end position="181"/>
    </location>
</feature>
<feature type="compositionally biased region" description="Low complexity" evidence="2">
    <location>
        <begin position="609"/>
        <end position="620"/>
    </location>
</feature>
<feature type="compositionally biased region" description="Basic and acidic residues" evidence="2">
    <location>
        <begin position="142"/>
        <end position="152"/>
    </location>
</feature>
<feature type="compositionally biased region" description="Low complexity" evidence="2">
    <location>
        <begin position="1191"/>
        <end position="1209"/>
    </location>
</feature>
<feature type="compositionally biased region" description="Basic and acidic residues" evidence="2">
    <location>
        <begin position="726"/>
        <end position="757"/>
    </location>
</feature>
<feature type="region of interest" description="Disordered" evidence="2">
    <location>
        <begin position="676"/>
        <end position="827"/>
    </location>
</feature>
<feature type="region of interest" description="Disordered" evidence="2">
    <location>
        <begin position="1"/>
        <end position="42"/>
    </location>
</feature>
<feature type="compositionally biased region" description="Polar residues" evidence="2">
    <location>
        <begin position="948"/>
        <end position="958"/>
    </location>
</feature>
<feature type="compositionally biased region" description="Polar residues" evidence="2">
    <location>
        <begin position="1167"/>
        <end position="1190"/>
    </location>
</feature>
<feature type="region of interest" description="Disordered" evidence="2">
    <location>
        <begin position="1036"/>
        <end position="1061"/>
    </location>
</feature>
<feature type="region of interest" description="Disordered" evidence="2">
    <location>
        <begin position="60"/>
        <end position="106"/>
    </location>
</feature>
<feature type="region of interest" description="Disordered" evidence="2">
    <location>
        <begin position="311"/>
        <end position="345"/>
    </location>
</feature>
<feature type="compositionally biased region" description="Basic and acidic residues" evidence="2">
    <location>
        <begin position="566"/>
        <end position="589"/>
    </location>
</feature>
<feature type="compositionally biased region" description="Basic and acidic residues" evidence="2">
    <location>
        <begin position="1893"/>
        <end position="1918"/>
    </location>
</feature>
<feature type="compositionally biased region" description="Basic and acidic residues" evidence="2">
    <location>
        <begin position="272"/>
        <end position="290"/>
    </location>
</feature>
<feature type="compositionally biased region" description="Basic and acidic residues" evidence="2">
    <location>
        <begin position="1957"/>
        <end position="1970"/>
    </location>
</feature>
<dbReference type="Proteomes" id="UP000242875">
    <property type="component" value="Unassembled WGS sequence"/>
</dbReference>
<dbReference type="InterPro" id="IPR029188">
    <property type="entry name" value="Rrp14_N"/>
</dbReference>
<name>A0A261Y350_9FUNG</name>
<evidence type="ECO:0008006" key="7">
    <source>
        <dbReference type="Google" id="ProtNLM"/>
    </source>
</evidence>
<dbReference type="InterPro" id="IPR029190">
    <property type="entry name" value="Rrp14/SURF6_C"/>
</dbReference>
<feature type="compositionally biased region" description="Basic and acidic residues" evidence="2">
    <location>
        <begin position="1152"/>
        <end position="1165"/>
    </location>
</feature>
<dbReference type="InterPro" id="IPR051726">
    <property type="entry name" value="Chitin_Synth_Reg"/>
</dbReference>
<feature type="compositionally biased region" description="Polar residues" evidence="2">
    <location>
        <begin position="590"/>
        <end position="608"/>
    </location>
</feature>
<evidence type="ECO:0000259" key="3">
    <source>
        <dbReference type="Pfam" id="PF04935"/>
    </source>
</evidence>
<feature type="region of interest" description="Disordered" evidence="2">
    <location>
        <begin position="406"/>
        <end position="660"/>
    </location>
</feature>
<dbReference type="PANTHER" id="PTHR46430">
    <property type="entry name" value="PROTEIN SKT5-RELATED"/>
    <property type="match status" value="1"/>
</dbReference>
<gene>
    <name evidence="5" type="ORF">BZG36_02078</name>
</gene>
<feature type="compositionally biased region" description="Polar residues" evidence="2">
    <location>
        <begin position="1119"/>
        <end position="1128"/>
    </location>
</feature>
<feature type="compositionally biased region" description="Polar residues" evidence="2">
    <location>
        <begin position="1845"/>
        <end position="1855"/>
    </location>
</feature>
<dbReference type="InterPro" id="IPR006597">
    <property type="entry name" value="Sel1-like"/>
</dbReference>
<protein>
    <recommendedName>
        <fullName evidence="7">Ribosomal RNA-processing protein 14/surfeit locus protein 6 C-terminal domain-containing protein</fullName>
    </recommendedName>
</protein>
<organism evidence="5 6">
    <name type="scientific">Bifiguratus adelaidae</name>
    <dbReference type="NCBI Taxonomy" id="1938954"/>
    <lineage>
        <taxon>Eukaryota</taxon>
        <taxon>Fungi</taxon>
        <taxon>Fungi incertae sedis</taxon>
        <taxon>Mucoromycota</taxon>
        <taxon>Mucoromycotina</taxon>
        <taxon>Endogonomycetes</taxon>
        <taxon>Endogonales</taxon>
        <taxon>Endogonales incertae sedis</taxon>
        <taxon>Bifiguratus</taxon>
    </lineage>
</organism>
<feature type="region of interest" description="Disordered" evidence="2">
    <location>
        <begin position="363"/>
        <end position="384"/>
    </location>
</feature>
<reference evidence="5 6" key="1">
    <citation type="journal article" date="2017" name="Mycologia">
        <title>Bifiguratus adelaidae, gen. et sp. nov., a new member of Mucoromycotina in endophytic and soil-dwelling habitats.</title>
        <authorList>
            <person name="Torres-Cruz T.J."/>
            <person name="Billingsley Tobias T.L."/>
            <person name="Almatruk M."/>
            <person name="Hesse C."/>
            <person name="Kuske C.R."/>
            <person name="Desiro A."/>
            <person name="Benucci G.M."/>
            <person name="Bonito G."/>
            <person name="Stajich J.E."/>
            <person name="Dunlap C."/>
            <person name="Arnold A.E."/>
            <person name="Porras-Alfaro A."/>
        </authorList>
    </citation>
    <scope>NUCLEOTIDE SEQUENCE [LARGE SCALE GENOMIC DNA]</scope>
    <source>
        <strain evidence="5 6">AZ0501</strain>
    </source>
</reference>
<dbReference type="Pfam" id="PF15459">
    <property type="entry name" value="RRP14"/>
    <property type="match status" value="1"/>
</dbReference>
<dbReference type="InterPro" id="IPR011990">
    <property type="entry name" value="TPR-like_helical_dom_sf"/>
</dbReference>
<feature type="compositionally biased region" description="Polar residues" evidence="2">
    <location>
        <begin position="503"/>
        <end position="512"/>
    </location>
</feature>
<feature type="compositionally biased region" description="Polar residues" evidence="2">
    <location>
        <begin position="1089"/>
        <end position="1110"/>
    </location>
</feature>
<feature type="region of interest" description="Disordered" evidence="2">
    <location>
        <begin position="1089"/>
        <end position="1215"/>
    </location>
</feature>
<dbReference type="SUPFAM" id="SSF81901">
    <property type="entry name" value="HCP-like"/>
    <property type="match status" value="2"/>
</dbReference>
<keyword evidence="6" id="KW-1185">Reference proteome</keyword>
<evidence type="ECO:0000256" key="2">
    <source>
        <dbReference type="SAM" id="MobiDB-lite"/>
    </source>
</evidence>
<keyword evidence="1" id="KW-0677">Repeat</keyword>
<evidence type="ECO:0000313" key="6">
    <source>
        <dbReference type="Proteomes" id="UP000242875"/>
    </source>
</evidence>
<feature type="region of interest" description="Disordered" evidence="2">
    <location>
        <begin position="1791"/>
        <end position="1918"/>
    </location>
</feature>
<feature type="compositionally biased region" description="Low complexity" evidence="2">
    <location>
        <begin position="224"/>
        <end position="234"/>
    </location>
</feature>
<feature type="domain" description="Ribosomal RNA-processing protein 14 N-terminal" evidence="4">
    <location>
        <begin position="1641"/>
        <end position="1704"/>
    </location>
</feature>
<feature type="region of interest" description="Disordered" evidence="2">
    <location>
        <begin position="1668"/>
        <end position="1776"/>
    </location>
</feature>
<feature type="compositionally biased region" description="Polar residues" evidence="2">
    <location>
        <begin position="476"/>
        <end position="489"/>
    </location>
</feature>
<evidence type="ECO:0000256" key="1">
    <source>
        <dbReference type="ARBA" id="ARBA00022737"/>
    </source>
</evidence>
<accession>A0A261Y350</accession>
<dbReference type="PANTHER" id="PTHR46430:SF2">
    <property type="entry name" value="CHITIN SYNTHASE REGULATORY FACTOR 4"/>
    <property type="match status" value="1"/>
</dbReference>
<proteinExistence type="predicted"/>
<feature type="compositionally biased region" description="Basic and acidic residues" evidence="2">
    <location>
        <begin position="462"/>
        <end position="473"/>
    </location>
</feature>
<dbReference type="Pfam" id="PF08238">
    <property type="entry name" value="Sel1"/>
    <property type="match status" value="6"/>
</dbReference>
<feature type="compositionally biased region" description="Basic and acidic residues" evidence="2">
    <location>
        <begin position="520"/>
        <end position="535"/>
    </location>
</feature>
<dbReference type="EMBL" id="MVBO01000023">
    <property type="protein sequence ID" value="OZJ05046.1"/>
    <property type="molecule type" value="Genomic_DNA"/>
</dbReference>
<feature type="compositionally biased region" description="Polar residues" evidence="2">
    <location>
        <begin position="685"/>
        <end position="696"/>
    </location>
</feature>
<evidence type="ECO:0000313" key="5">
    <source>
        <dbReference type="EMBL" id="OZJ05046.1"/>
    </source>
</evidence>
<dbReference type="SMART" id="SM00671">
    <property type="entry name" value="SEL1"/>
    <property type="match status" value="6"/>
</dbReference>
<feature type="compositionally biased region" description="Basic and acidic residues" evidence="2">
    <location>
        <begin position="892"/>
        <end position="901"/>
    </location>
</feature>
<feature type="compositionally biased region" description="Basic residues" evidence="2">
    <location>
        <begin position="1815"/>
        <end position="1829"/>
    </location>
</feature>
<comment type="caution">
    <text evidence="5">The sequence shown here is derived from an EMBL/GenBank/DDBJ whole genome shotgun (WGS) entry which is preliminary data.</text>
</comment>
<feature type="region of interest" description="Disordered" evidence="2">
    <location>
        <begin position="119"/>
        <end position="184"/>
    </location>
</feature>
<dbReference type="OrthoDB" id="272077at2759"/>
<feature type="compositionally biased region" description="Basic and acidic residues" evidence="2">
    <location>
        <begin position="913"/>
        <end position="926"/>
    </location>
</feature>
<dbReference type="Pfam" id="PF04935">
    <property type="entry name" value="SURF6"/>
    <property type="match status" value="1"/>
</dbReference>
<feature type="region of interest" description="Disordered" evidence="2">
    <location>
        <begin position="1944"/>
        <end position="2014"/>
    </location>
</feature>
<feature type="compositionally biased region" description="Polar residues" evidence="2">
    <location>
        <begin position="210"/>
        <end position="223"/>
    </location>
</feature>
<evidence type="ECO:0000259" key="4">
    <source>
        <dbReference type="Pfam" id="PF15459"/>
    </source>
</evidence>
<feature type="compositionally biased region" description="Basic residues" evidence="2">
    <location>
        <begin position="1987"/>
        <end position="1999"/>
    </location>
</feature>
<sequence>MLGPRAPPGWRDVALARGKQPEPRSDMASNDEQAEPTFLLKSERSIVSPELIPDVDKDEATVPFVPPLPPVQQQNDPKPLRSQGTDMRWSEKELRGPRPMKGTHLGLASPVQLKYAKESPLRGANASHHPYGYVEVSNASATREHSHLEARAQKPPQLPPESIKKGSHGHHESSSQVDDHIPTFILEEIETSSVVKPIVTPYRPHVPKASENSQKQTQVSQLTSVNSASSANSSPPMPIPSQHQKDTGHEVVTGTSANDTPIFRIEASSDPEQVKSEENKPVSNDKADNQKDVAQAWEIGDNKLIYTQKNMSGPIVRRSSEPTSSGPEFHHTKGAHSLDAGQLYGPPAYLNAFPPRSLRLSLRSSPSYRRSKEQQLEDSFGEPLNMDKILRSDLQRKNSYVSLVASPREKVDTTPMEEEVSQEAYFEGLHAFTEDNDGELAPTPHLEVLDYREEPHEDCDNDTDHDASNESLDRNLASNANDSSGSAYSPNEDDMESGVLVAQFSSGAVENPNSDEELAEVTRRRSVRRLDTRTEGDEESVGLKAISTSSGSPMDESEDVVINERPAVEKIMLTEHHEPEMDNVQEKLKQAQSPEQSGNKDQPQQSLESQQASHSSIASSGNHMSQENVEEAAVQVFEPMPKHQGVGESKEIQLTTNEPELERQDMVEMGWEEGAQVDQVPADPETSQRASWTSGVKQDLLPIEELEEERTTIGMPTPDGADQDDEPRFDPHDFVVIKTPQDDHHVSPLKEVPRVAQEEQITADSAEVPPKQATEKSLEQNQASAFKLEEKGSFDTSSHAQMATGAKIGEEAESKLHRPTLHRANKGDSVDARVFAVGEDAMTKEESSGDQAKALPESRISHKHETIFDNVGVSEGQEPTTIHPDRSIPSAHIRESQERPYHTSMAPALSASHKTDNVREGGEPRVEAPGSRVGGEQFQALGPRQSEIDLQSNQQQKLSLPAEDSAEEGSPPVQQDNAGQQEKEPQLHATRSMANNPVRRHGCDAIVTSNPMRVPGQQLGNVYSMPPPTKECTPVPSTFKATSQPRFSATRHNSVHVQRNQASQIQNDTLANQAVYQPNIVQQANPPLQYQRSPSQAQYLPNSGPQSHAQRQPIEQAPRRSNTIQTLTLVHPPPPNVVYDSSPTRKRSNTSDGRHPMPRRERPPSDNEGTASPLSVRSKASISSMASARQSLPSRPAAPADPASRVPSRQPSLMRVASDRASIISYASTRPDDTTSRVRLSMIGDTFAVAQAGILHNRQALREFREKVRKTKNPDVQFAYAKYLLQIADLYVESPETGIPPIKSGKSLREEAIVAFREEALHYLNKLIRHQYAEAAFVKGLAYVENRYGIAKNVDKAFKSWMTATKMGHVEANYFIGRYYEEKGDHYKASTYYNKAASLGSLRGNYREAMIHLLGELKQHQNFKQGLNYLKRAADMADETCPEPAYVLGLVLCSQFDNVAIPRDLVMPDNQEAVRYFFKASALDYTLAQYKLGQIFEYGLLDQEIDPRLSFEQYGLAARKGHKESMLSISGWYLVGAEPEFRRDEVEAFRWCARAADMGFEKAEYALGYYYEVGIGTMPDQQRAKEYYTRAASKGYAQAVDRLKRADTITRKDYELKMSNSLRQRREKKADHEDVEGIEVRIQQYQRDLDQLLSEIPAEDYLRRLINEKSSQTHGHAQKRKNGPDVESKKVQRQQAKKAKLDPAAKNTIPELHRTLTQDETPSDDEAPVMNMNGGSFGNESDTKERETDADEENALPVHQGNGHHAQKEGGERPSISELRARLESRIAALRKARNAPGSDPSKPITRATILENRQKKKQERKEKRKLLKEKRANGQVSEELVKLNHSTSNNSAKSPASIREDGEVSFSKFEFDGRTEKKKKGPTDAKGQLKMAEAKQEKLAQLRATDEAKAKEVQEKEAWRKAAALASGEKIKDDVKLLKKSVKREEKVKQKSGKAWNERKEKVTHDIAARQKKRQENLQARMESKKSKKSGGSKKKQRPGFEGGKAKKAKKSR</sequence>
<feature type="region of interest" description="Disordered" evidence="2">
    <location>
        <begin position="840"/>
        <end position="999"/>
    </location>
</feature>
<dbReference type="Gene3D" id="1.25.40.10">
    <property type="entry name" value="Tetratricopeptide repeat domain"/>
    <property type="match status" value="2"/>
</dbReference>
<feature type="region of interest" description="Disordered" evidence="2">
    <location>
        <begin position="203"/>
        <end position="290"/>
    </location>
</feature>